<proteinExistence type="predicted"/>
<gene>
    <name evidence="1" type="ORF">LCGC14_2696850</name>
</gene>
<reference evidence="1" key="1">
    <citation type="journal article" date="2015" name="Nature">
        <title>Complex archaea that bridge the gap between prokaryotes and eukaryotes.</title>
        <authorList>
            <person name="Spang A."/>
            <person name="Saw J.H."/>
            <person name="Jorgensen S.L."/>
            <person name="Zaremba-Niedzwiedzka K."/>
            <person name="Martijn J."/>
            <person name="Lind A.E."/>
            <person name="van Eijk R."/>
            <person name="Schleper C."/>
            <person name="Guy L."/>
            <person name="Ettema T.J."/>
        </authorList>
    </citation>
    <scope>NUCLEOTIDE SEQUENCE</scope>
</reference>
<sequence length="129" mass="15065">IVKLPKGHGRKHHEHVLPVTGEQGLWQAVLARQIRDCFGIEQGFRQRAIRWLFTDNHKADRDMVCDFAGIDFDSWSDDLRRLVDYMEDKSHCDLCPGGKLFGKREVAKYVAKMFMRHGRNAVIWQEVVE</sequence>
<evidence type="ECO:0000313" key="1">
    <source>
        <dbReference type="EMBL" id="KKK93041.1"/>
    </source>
</evidence>
<protein>
    <submittedName>
        <fullName evidence="1">Uncharacterized protein</fullName>
    </submittedName>
</protein>
<organism evidence="1">
    <name type="scientific">marine sediment metagenome</name>
    <dbReference type="NCBI Taxonomy" id="412755"/>
    <lineage>
        <taxon>unclassified sequences</taxon>
        <taxon>metagenomes</taxon>
        <taxon>ecological metagenomes</taxon>
    </lineage>
</organism>
<dbReference type="EMBL" id="LAZR01047945">
    <property type="protein sequence ID" value="KKK93041.1"/>
    <property type="molecule type" value="Genomic_DNA"/>
</dbReference>
<name>A0A0F9C8P5_9ZZZZ</name>
<accession>A0A0F9C8P5</accession>
<feature type="non-terminal residue" evidence="1">
    <location>
        <position position="1"/>
    </location>
</feature>
<dbReference type="AlphaFoldDB" id="A0A0F9C8P5"/>
<comment type="caution">
    <text evidence="1">The sequence shown here is derived from an EMBL/GenBank/DDBJ whole genome shotgun (WGS) entry which is preliminary data.</text>
</comment>